<dbReference type="GO" id="GO:0016746">
    <property type="term" value="F:acyltransferase activity"/>
    <property type="evidence" value="ECO:0007669"/>
    <property type="project" value="UniProtKB-KW"/>
</dbReference>
<name>A0ABW3YAN6_9ACTN</name>
<organism evidence="2 3">
    <name type="scientific">Micromonospora sonneratiae</name>
    <dbReference type="NCBI Taxonomy" id="1184706"/>
    <lineage>
        <taxon>Bacteria</taxon>
        <taxon>Bacillati</taxon>
        <taxon>Actinomycetota</taxon>
        <taxon>Actinomycetes</taxon>
        <taxon>Micromonosporales</taxon>
        <taxon>Micromonosporaceae</taxon>
        <taxon>Micromonospora</taxon>
    </lineage>
</organism>
<dbReference type="PANTHER" id="PTHR43441:SF11">
    <property type="entry name" value="RIBOSOMAL-PROTEIN-SERINE ACETYLTRANSFERASE"/>
    <property type="match status" value="1"/>
</dbReference>
<keyword evidence="2" id="KW-0012">Acyltransferase</keyword>
<comment type="caution">
    <text evidence="2">The sequence shown here is derived from an EMBL/GenBank/DDBJ whole genome shotgun (WGS) entry which is preliminary data.</text>
</comment>
<sequence length="187" mass="21083">MSSSVWSGDLIRLRAIEPSDDSYYETFTEHSEDARSVFRVEPPRSAAQRQHELKNLTNQATGSDCFALAIERVDTPGMIGAISTARADPRSGSFSYGLAIARDQRRRGYAMEAARILLSYMFTERRYHKCLVEIHSTNVASIKLHERLGFAVEGLLREQEYFEGKYQDVILMGLIGTGFLAIPERQA</sequence>
<dbReference type="RefSeq" id="WP_377567998.1">
    <property type="nucleotide sequence ID" value="NZ_JBHTMP010000007.1"/>
</dbReference>
<reference evidence="3" key="1">
    <citation type="journal article" date="2019" name="Int. J. Syst. Evol. Microbiol.">
        <title>The Global Catalogue of Microorganisms (GCM) 10K type strain sequencing project: providing services to taxonomists for standard genome sequencing and annotation.</title>
        <authorList>
            <consortium name="The Broad Institute Genomics Platform"/>
            <consortium name="The Broad Institute Genome Sequencing Center for Infectious Disease"/>
            <person name="Wu L."/>
            <person name="Ma J."/>
        </authorList>
    </citation>
    <scope>NUCLEOTIDE SEQUENCE [LARGE SCALE GENOMIC DNA]</scope>
    <source>
        <strain evidence="3">JCM 31037</strain>
    </source>
</reference>
<dbReference type="InterPro" id="IPR016181">
    <property type="entry name" value="Acyl_CoA_acyltransferase"/>
</dbReference>
<evidence type="ECO:0000259" key="1">
    <source>
        <dbReference type="PROSITE" id="PS51186"/>
    </source>
</evidence>
<gene>
    <name evidence="2" type="ORF">ACFQ4H_06410</name>
</gene>
<dbReference type="PROSITE" id="PS51186">
    <property type="entry name" value="GNAT"/>
    <property type="match status" value="1"/>
</dbReference>
<dbReference type="InterPro" id="IPR000182">
    <property type="entry name" value="GNAT_dom"/>
</dbReference>
<evidence type="ECO:0000313" key="3">
    <source>
        <dbReference type="Proteomes" id="UP001597260"/>
    </source>
</evidence>
<keyword evidence="3" id="KW-1185">Reference proteome</keyword>
<dbReference type="PANTHER" id="PTHR43441">
    <property type="entry name" value="RIBOSOMAL-PROTEIN-SERINE ACETYLTRANSFERASE"/>
    <property type="match status" value="1"/>
</dbReference>
<dbReference type="Gene3D" id="3.40.630.30">
    <property type="match status" value="1"/>
</dbReference>
<dbReference type="EC" id="2.3.-.-" evidence="2"/>
<proteinExistence type="predicted"/>
<accession>A0ABW3YAN6</accession>
<dbReference type="InterPro" id="IPR051908">
    <property type="entry name" value="Ribosomal_N-acetyltransferase"/>
</dbReference>
<dbReference type="Proteomes" id="UP001597260">
    <property type="component" value="Unassembled WGS sequence"/>
</dbReference>
<dbReference type="Pfam" id="PF13302">
    <property type="entry name" value="Acetyltransf_3"/>
    <property type="match status" value="1"/>
</dbReference>
<evidence type="ECO:0000313" key="2">
    <source>
        <dbReference type="EMBL" id="MFD1320721.1"/>
    </source>
</evidence>
<protein>
    <submittedName>
        <fullName evidence="2">GNAT family N-acetyltransferase</fullName>
        <ecNumber evidence="2">2.3.-.-</ecNumber>
    </submittedName>
</protein>
<dbReference type="EMBL" id="JBHTMP010000007">
    <property type="protein sequence ID" value="MFD1320721.1"/>
    <property type="molecule type" value="Genomic_DNA"/>
</dbReference>
<dbReference type="SUPFAM" id="SSF55729">
    <property type="entry name" value="Acyl-CoA N-acyltransferases (Nat)"/>
    <property type="match status" value="1"/>
</dbReference>
<keyword evidence="2" id="KW-0808">Transferase</keyword>
<feature type="domain" description="N-acetyltransferase" evidence="1">
    <location>
        <begin position="22"/>
        <end position="168"/>
    </location>
</feature>